<proteinExistence type="predicted"/>
<keyword evidence="3" id="KW-1185">Reference proteome</keyword>
<name>A0A5K7SDH6_9BACT</name>
<evidence type="ECO:0000313" key="3">
    <source>
        <dbReference type="Proteomes" id="UP001193389"/>
    </source>
</evidence>
<dbReference type="AlphaFoldDB" id="A0A5K7SDH6"/>
<evidence type="ECO:0000313" key="2">
    <source>
        <dbReference type="EMBL" id="BBE19314.1"/>
    </source>
</evidence>
<protein>
    <recommendedName>
        <fullName evidence="4">Helix-hairpin-helix domain-containing protein</fullName>
    </recommendedName>
</protein>
<organism evidence="2 3">
    <name type="scientific">Aquipluma nitroreducens</name>
    <dbReference type="NCBI Taxonomy" id="2010828"/>
    <lineage>
        <taxon>Bacteria</taxon>
        <taxon>Pseudomonadati</taxon>
        <taxon>Bacteroidota</taxon>
        <taxon>Bacteroidia</taxon>
        <taxon>Marinilabiliales</taxon>
        <taxon>Prolixibacteraceae</taxon>
        <taxon>Aquipluma</taxon>
    </lineage>
</organism>
<feature type="chain" id="PRO_5024308525" description="Helix-hairpin-helix domain-containing protein" evidence="1">
    <location>
        <begin position="20"/>
        <end position="658"/>
    </location>
</feature>
<dbReference type="EMBL" id="AP018694">
    <property type="protein sequence ID" value="BBE19314.1"/>
    <property type="molecule type" value="Genomic_DNA"/>
</dbReference>
<dbReference type="SUPFAM" id="SSF47781">
    <property type="entry name" value="RuvA domain 2-like"/>
    <property type="match status" value="1"/>
</dbReference>
<feature type="signal peptide" evidence="1">
    <location>
        <begin position="1"/>
        <end position="19"/>
    </location>
</feature>
<sequence>MKQIFLLILISGLAVFSNAQNPKVTQITEDLLESVGENMSDDSDIQEILDDLEGFSQNPLKINLASRDDLLRLHLLSEVQINNLIAYRAKTGTIYSLYELAAVDEFTPDVMQKLESFISFDILEPQSGKKRSSTDLFVRSNRTFSSTGQADQAKYEGSPERYYARLKHVSHGMEYGVVAEKDPGEAFFRRSNKQGFDYTNAFANFRLGHKDSRIYVGGYHVRFGQGLVAWQGFSMGKSAETTQVSRSDQGIKSYSSTDENQFFRGVAGRFSYRNFTFYSFLSRHRLDASLDTLDVQRYFGAFQTSGYHRTGSEIAGENSLEQFVGGGHATYSHNQWSFGLTSVYTRFDAIMDRSDEPYNQFLPAGKDNLVAGFDWKGSVKKIFFFGEAAIGKNSGKALLAGAMMKPASNAELSLVYRNINKTYFSFFSNAFTESSRTNDEHGLYLGLKVFPVSRWILWVYADFFQHQWLKYTTSAPSSGTEFLAQVSYSPSLRTSFYLRFFQEEKEQRLITESLRYNEQQLINRLRLNYNHDLTQQVSLKSRIEFSFYSKQSNEKGILIYQDVAFKPLQKSFSMNGRFAFYSTDGYNSRLYAYENDLLYSFSVPALYGKGIRAYFNLQQKFGNQFTLWLKFATTHQFASTSVDSSTKSEVKFQVRYQF</sequence>
<reference evidence="2" key="1">
    <citation type="journal article" date="2020" name="Int. J. Syst. Evol. Microbiol.">
        <title>Aquipluma nitroreducens gen. nov. sp. nov., a novel facultatively anaerobic bacterium isolated from a freshwater lake.</title>
        <authorList>
            <person name="Watanabe M."/>
            <person name="Kojima H."/>
            <person name="Fukui M."/>
        </authorList>
    </citation>
    <scope>NUCLEOTIDE SEQUENCE</scope>
    <source>
        <strain evidence="2">MeG22</strain>
    </source>
</reference>
<dbReference type="Proteomes" id="UP001193389">
    <property type="component" value="Chromosome"/>
</dbReference>
<gene>
    <name evidence="2" type="ORF">AQPE_3499</name>
</gene>
<accession>A0A5K7SDH6</accession>
<dbReference type="InterPro" id="IPR010994">
    <property type="entry name" value="RuvA_2-like"/>
</dbReference>
<evidence type="ECO:0008006" key="4">
    <source>
        <dbReference type="Google" id="ProtNLM"/>
    </source>
</evidence>
<evidence type="ECO:0000256" key="1">
    <source>
        <dbReference type="SAM" id="SignalP"/>
    </source>
</evidence>
<dbReference type="KEGG" id="anf:AQPE_3499"/>
<dbReference type="RefSeq" id="WP_318347569.1">
    <property type="nucleotide sequence ID" value="NZ_AP018694.1"/>
</dbReference>
<keyword evidence="1" id="KW-0732">Signal</keyword>